<feature type="transmembrane region" description="Helical" evidence="2">
    <location>
        <begin position="2158"/>
        <end position="2178"/>
    </location>
</feature>
<sequence length="2186" mass="226372">MSAKTSRAGRRLRGGGRGWLASVLALLLFGTASATGGVLPAAAMEGASLLLVKTVNGKKAERDLRPGDSVTYKIEFRVNDEDADAPVRVVDELPAEFAGWRITGLTALVGGSASGVVLDLPGIAAGDAPSGPVEGTIGASAAERTITVGVERPVQAGAGNASGLGMPTTHTGELEYTLTVPEDLSPDDPLLRRDLTNTATFSAKAGAQDLSRSDSAVISVDNPIAVDVEPRKSWTPAGQSYEPGRSSTVTIGARQTSNVDAAVLRLQDPASAPDGATSLSADNPFTHVDFAGFTAPADPAADLPTGADSATVEVYRLSGGAWNWTSWNASIPNSEIGGVRIAYAGAIPPGTSVSQGFTVEQRSTHRGTGAAVSEGYDLVNDVRATVEVPGHDPVSKETDAPFAVAPEQIDVSAQKRFRTLPSGSETTNLTGVTAGDTVGVVLRAINETAPRSTTLDRLVIREPGAGSHAEYFGDHLRFDGFDDAATVWPAGATSAELRWDHPGGPTTVDLSAGAALPTAPAGVTGFEIAFAGSIEPGAYSEIRYRLATSADDAFVAPGATAGPFRNVIDVVGARDGLPDDTASAHADLSLVSPRIDVTIDKRVGPSTVLAGQTVVVQLDASAQTVGGRTKPTEIVVEDALSGDGTFWDAFDAREILPPITRPVGSGSPATQADLAIRYRDAAGDWHLLVTNPDENTPVAVPSGATGLRFVYSNPDGLSQATYVKPNISFTARGALRSDGSPTAGAFDAPELYENVATAEATGHLDGRVVTGRDRDEVNVGVRGTGGGTGPGPGGVWTAKDWAHDTLTSQSSATTWTTQSWALTENGYEQVRLQDPAAPTATGAGTVFEAFDLTHIRPIRFDGVPTSGTVDPSLRWDVVTAVQLWDGEEWRTVAAPGGSWMDANGFTGYALSGAERGSTLGVRLVLEENTAARQAAEDAGDLTAPAAGSGVSASAQIRSYRLDWQLRETARAADGSLKWVKENGTAFNCGADDGCIDNVFGLTAIPETGAPATSTSNDTIQLIDGVTNVGLSKQVRQSPDGALADGIGLVVPNPGELAQEDFPRARYTLTARNVSTAPDGSRGAMKLGKIRVTDTSTHQLTPAPAFDIHTSPFAGRDFATEVAGSEGNHFDVFDLTGIAFGALPGYIDTADSAVELWLHDGTAAGTTRVFTLQEVIDGDADALLGDVIGIAVTFSSADPETNGNRIAVGDDLTVHLDVRLRATERLSGDPVRGGGLDSVVNVPNEALARGWDAVVAPANQPTDTDEANVSLRQARVLVDLDKSIEVDHGDSSDGTVYEAAPEDPVSVTLTADPAGSTAPLNDLSIQDDTASFWERFAFVSFGEPGRPTGADRATLKIKVGGDWIDFDGYDGDLAEIRGAGVVFDRADGGLFPQGATSWNASWGTATLPFTVELRSGAAVDWSGDEEENVASVIANNEQYGRASTTAEADVDFSPGTHRIEVIKRAPNDTGTHQVTPLTSQPWRLVFTNTGTGYLPITAVTDALPESLSWDGEAPTFESAPGSDGATGLSDDPADVGVTLAPDGRSLVFEWPAGSRMHPGETMTIGLGLILQPLPTGQRATNEVTVATGVPLASCTQPTNFGQHPSVPAAADECGNTNFVQPRSGTVVGAVKTVNGEVVDTLGEDLVSGAMDVRTGEACAPGNYRPIGSDYTRNPCASYTAVGATDSWKLEHINSGTNALSRLVIVDLLPQPGDKMLAGGASRGSTFQPVLVDPGAIRVSGLPAGAEYTIDVTTNPTACVGPVPGESLWVADPECSDSATNPGNVWTPLSDYTGDVQDIAGLRIDVDLSSEPLQPAGSVVVEFETVNRVLGTGAHGLEPSLAQFEDRQFAWNQNGVIGWDTLGNRVNLPAAPQRAGVTVQTGSLEISKTVLGDGAEHAPDSFAVELECTVPSGVADPERVPLDLGDRAELEVPNGGSVAVTGIPIGADCSARESGAVGAHGETGRSIASGPGVTPASDGLSATIKIREHGDGEAALLNLANTYTLGELIVEKSSISGNEHDLSDEQLERSFAFELVCTVSGSGSEVRRTFSLEAGEQHRETGLPEGAACTLTETDTGAALSTTITVSGEETEGATRDGIVVAGEGSHVLVSNVFDGPPPPEEPERPTDPEDPSDPVISDRGEIDGTDGDRDGLPVTGAQVAWIAVAAMILLGAGAGVLLLRRRRTAER</sequence>
<feature type="domain" description="DUF5979" evidence="3">
    <location>
        <begin position="1882"/>
        <end position="2002"/>
    </location>
</feature>
<feature type="region of interest" description="Disordered" evidence="1">
    <location>
        <begin position="229"/>
        <end position="248"/>
    </location>
</feature>
<evidence type="ECO:0000256" key="1">
    <source>
        <dbReference type="SAM" id="MobiDB-lite"/>
    </source>
</evidence>
<dbReference type="InterPro" id="IPR046022">
    <property type="entry name" value="DUF5979"/>
</dbReference>
<organism evidence="4 5">
    <name type="scientific">Leucobacter weissii</name>
    <dbReference type="NCBI Taxonomy" id="1983706"/>
    <lineage>
        <taxon>Bacteria</taxon>
        <taxon>Bacillati</taxon>
        <taxon>Actinomycetota</taxon>
        <taxon>Actinomycetes</taxon>
        <taxon>Micrococcales</taxon>
        <taxon>Microbacteriaceae</taxon>
        <taxon>Leucobacter</taxon>
    </lineage>
</organism>
<keyword evidence="5" id="KW-1185">Reference proteome</keyword>
<reference evidence="4" key="1">
    <citation type="submission" date="2021-03" db="EMBL/GenBank/DDBJ databases">
        <title>Leucobacter chromiisoli sp. nov., isolated from chromium-containing soil of chemical plant.</title>
        <authorList>
            <person name="Xu Z."/>
        </authorList>
    </citation>
    <scope>NUCLEOTIDE SEQUENCE</scope>
    <source>
        <strain evidence="4">S27</strain>
    </source>
</reference>
<keyword evidence="2" id="KW-0472">Membrane</keyword>
<feature type="region of interest" description="Disordered" evidence="1">
    <location>
        <begin position="2111"/>
        <end position="2150"/>
    </location>
</feature>
<gene>
    <name evidence="4" type="ORF">J4H92_06940</name>
</gene>
<feature type="domain" description="DUF5979" evidence="3">
    <location>
        <begin position="2021"/>
        <end position="2113"/>
    </location>
</feature>
<evidence type="ECO:0000259" key="3">
    <source>
        <dbReference type="Pfam" id="PF19407"/>
    </source>
</evidence>
<dbReference type="Pfam" id="PF19407">
    <property type="entry name" value="DUF5979"/>
    <property type="match status" value="2"/>
</dbReference>
<evidence type="ECO:0000313" key="5">
    <source>
        <dbReference type="Proteomes" id="UP000664382"/>
    </source>
</evidence>
<dbReference type="NCBIfam" id="TIGR01167">
    <property type="entry name" value="LPXTG_anchor"/>
    <property type="match status" value="1"/>
</dbReference>
<dbReference type="Gene3D" id="2.60.40.1140">
    <property type="entry name" value="Collagen-binding surface protein Cna, B-type domain"/>
    <property type="match status" value="1"/>
</dbReference>
<feature type="region of interest" description="Disordered" evidence="1">
    <location>
        <begin position="1507"/>
        <end position="1531"/>
    </location>
</feature>
<evidence type="ECO:0000256" key="2">
    <source>
        <dbReference type="SAM" id="Phobius"/>
    </source>
</evidence>
<dbReference type="EMBL" id="JAGDYM010000007">
    <property type="protein sequence ID" value="MBO1901688.1"/>
    <property type="molecule type" value="Genomic_DNA"/>
</dbReference>
<keyword evidence="2" id="KW-0812">Transmembrane</keyword>
<accession>A0A939MJ45</accession>
<protein>
    <submittedName>
        <fullName evidence="4">LPXTG cell wall anchor domain-containing protein</fullName>
    </submittedName>
</protein>
<dbReference type="Proteomes" id="UP000664382">
    <property type="component" value="Unassembled WGS sequence"/>
</dbReference>
<dbReference type="RefSeq" id="WP_208097453.1">
    <property type="nucleotide sequence ID" value="NZ_JAGDYM010000007.1"/>
</dbReference>
<feature type="compositionally biased region" description="Basic and acidic residues" evidence="1">
    <location>
        <begin position="2135"/>
        <end position="2150"/>
    </location>
</feature>
<comment type="caution">
    <text evidence="4">The sequence shown here is derived from an EMBL/GenBank/DDBJ whole genome shotgun (WGS) entry which is preliminary data.</text>
</comment>
<keyword evidence="2" id="KW-1133">Transmembrane helix</keyword>
<evidence type="ECO:0000313" key="4">
    <source>
        <dbReference type="EMBL" id="MBO1901688.1"/>
    </source>
</evidence>
<name>A0A939MJ45_9MICO</name>
<proteinExistence type="predicted"/>